<dbReference type="InterPro" id="IPR050832">
    <property type="entry name" value="Bact_Acetyltransf"/>
</dbReference>
<dbReference type="EMBL" id="JPLA01000005">
    <property type="protein sequence ID" value="KLD65605.1"/>
    <property type="molecule type" value="Genomic_DNA"/>
</dbReference>
<name>A0A0G9H6Y4_9GAMM</name>
<dbReference type="SUPFAM" id="SSF55729">
    <property type="entry name" value="Acyl-CoA N-acyltransferases (Nat)"/>
    <property type="match status" value="1"/>
</dbReference>
<evidence type="ECO:0000259" key="3">
    <source>
        <dbReference type="PROSITE" id="PS51186"/>
    </source>
</evidence>
<dbReference type="Pfam" id="PF13508">
    <property type="entry name" value="Acetyltransf_7"/>
    <property type="match status" value="1"/>
</dbReference>
<dbReference type="PANTHER" id="PTHR43877:SF1">
    <property type="entry name" value="ACETYLTRANSFERASE"/>
    <property type="match status" value="1"/>
</dbReference>
<dbReference type="InterPro" id="IPR000182">
    <property type="entry name" value="GNAT_dom"/>
</dbReference>
<accession>A0A0G9H6Y4</accession>
<dbReference type="RefSeq" id="WP_046970292.1">
    <property type="nucleotide sequence ID" value="NZ_JPLA01000005.1"/>
</dbReference>
<dbReference type="AlphaFoldDB" id="A0A0G9H6Y4"/>
<evidence type="ECO:0000256" key="2">
    <source>
        <dbReference type="ARBA" id="ARBA00023315"/>
    </source>
</evidence>
<keyword evidence="2" id="KW-0012">Acyltransferase</keyword>
<keyword evidence="1" id="KW-0808">Transferase</keyword>
<evidence type="ECO:0000313" key="5">
    <source>
        <dbReference type="Proteomes" id="UP000035481"/>
    </source>
</evidence>
<dbReference type="InterPro" id="IPR016181">
    <property type="entry name" value="Acyl_CoA_acyltransferase"/>
</dbReference>
<dbReference type="PROSITE" id="PS51186">
    <property type="entry name" value="GNAT"/>
    <property type="match status" value="1"/>
</dbReference>
<proteinExistence type="predicted"/>
<gene>
    <name evidence="4" type="ORF">Y882_02505</name>
</gene>
<evidence type="ECO:0000256" key="1">
    <source>
        <dbReference type="ARBA" id="ARBA00022679"/>
    </source>
</evidence>
<organism evidence="4 5">
    <name type="scientific">Dyella japonica DSM 16301</name>
    <dbReference type="NCBI Taxonomy" id="1440762"/>
    <lineage>
        <taxon>Bacteria</taxon>
        <taxon>Pseudomonadati</taxon>
        <taxon>Pseudomonadota</taxon>
        <taxon>Gammaproteobacteria</taxon>
        <taxon>Lysobacterales</taxon>
        <taxon>Rhodanobacteraceae</taxon>
        <taxon>Dyella</taxon>
    </lineage>
</organism>
<feature type="domain" description="N-acetyltransferase" evidence="3">
    <location>
        <begin position="2"/>
        <end position="164"/>
    </location>
</feature>
<dbReference type="Proteomes" id="UP000035481">
    <property type="component" value="Unassembled WGS sequence"/>
</dbReference>
<dbReference type="PANTHER" id="PTHR43877">
    <property type="entry name" value="AMINOALKYLPHOSPHONATE N-ACETYLTRANSFERASE-RELATED-RELATED"/>
    <property type="match status" value="1"/>
</dbReference>
<dbReference type="GO" id="GO:0016747">
    <property type="term" value="F:acyltransferase activity, transferring groups other than amino-acyl groups"/>
    <property type="evidence" value="ECO:0007669"/>
    <property type="project" value="InterPro"/>
</dbReference>
<protein>
    <recommendedName>
        <fullName evidence="3">N-acetyltransferase domain-containing protein</fullName>
    </recommendedName>
</protein>
<dbReference type="PATRIC" id="fig|1440762.4.peg.3105"/>
<dbReference type="STRING" id="1440762.Y882_02505"/>
<comment type="caution">
    <text evidence="4">The sequence shown here is derived from an EMBL/GenBank/DDBJ whole genome shotgun (WGS) entry which is preliminary data.</text>
</comment>
<evidence type="ECO:0000313" key="4">
    <source>
        <dbReference type="EMBL" id="KLD65605.1"/>
    </source>
</evidence>
<dbReference type="Gene3D" id="3.40.630.30">
    <property type="match status" value="1"/>
</dbReference>
<sequence length="170" mass="18790">MVRIRQAVLHDAGVLTDLRCAFLEEELKQLLPEGFADHLRGWIEEAMPEGRLLAWLAEVEARVAGCVMVHPYTHLPSAYFRQGVGWYVLNMFVKHTHRRQGLATALLAAVGAAARAQDIDSLNLHSTGAAHCIYERFGFGTSVDAMNMSLRDDAVGISEGEPGSWRRMSG</sequence>
<reference evidence="4 5" key="1">
    <citation type="journal article" date="2015" name="Antonie Van Leeuwenhoek">
        <title>A phylogenomic and molecular marker based taxonomic framework for the order Xanthomonadales: proposal to transfer the families Algiphilaceae and Solimonadaceae to the order Nevskiales ord. nov. and to create a new family within the order Xanthomonadales, the family Rhodanobacteraceae fam. nov., containing the genus Rhodanobacter and its closest relatives.</title>
        <authorList>
            <person name="Naushad S."/>
            <person name="Adeolu M."/>
            <person name="Wong S."/>
            <person name="Sohail M."/>
            <person name="Schellhorn H.E."/>
            <person name="Gupta R.S."/>
        </authorList>
    </citation>
    <scope>NUCLEOTIDE SEQUENCE [LARGE SCALE GENOMIC DNA]</scope>
    <source>
        <strain evidence="4 5">DSM 16301</strain>
    </source>
</reference>